<dbReference type="InterPro" id="IPR039790">
    <property type="entry name" value="CHRD1"/>
</dbReference>
<dbReference type="InterPro" id="IPR008978">
    <property type="entry name" value="HSP20-like_chaperone"/>
</dbReference>
<keyword evidence="8" id="KW-1185">Reference proteome</keyword>
<evidence type="ECO:0000256" key="4">
    <source>
        <dbReference type="SAM" id="MobiDB-lite"/>
    </source>
</evidence>
<dbReference type="Pfam" id="PF04969">
    <property type="entry name" value="CS"/>
    <property type="match status" value="1"/>
</dbReference>
<evidence type="ECO:0000256" key="1">
    <source>
        <dbReference type="ARBA" id="ARBA00022723"/>
    </source>
</evidence>
<dbReference type="Pfam" id="PF04968">
    <property type="entry name" value="CHORD"/>
    <property type="match status" value="2"/>
</dbReference>
<feature type="domain" description="CHORD" evidence="6">
    <location>
        <begin position="209"/>
        <end position="268"/>
    </location>
</feature>
<protein>
    <submittedName>
        <fullName evidence="7">Integrin subunit beta 1 binding protein 2</fullName>
    </submittedName>
</protein>
<feature type="region of interest" description="Disordered" evidence="4">
    <location>
        <begin position="1"/>
        <end position="67"/>
    </location>
</feature>
<keyword evidence="2" id="KW-0677">Repeat</keyword>
<dbReference type="Ensembl" id="ENSACDT00005002447.1">
    <property type="protein sequence ID" value="ENSACDP00005002098.1"/>
    <property type="gene ID" value="ENSACDG00005001444.1"/>
</dbReference>
<dbReference type="CDD" id="cd06488">
    <property type="entry name" value="p23_melusin_like"/>
    <property type="match status" value="1"/>
</dbReference>
<dbReference type="SUPFAM" id="SSF49764">
    <property type="entry name" value="HSP20-like chaperones"/>
    <property type="match status" value="1"/>
</dbReference>
<feature type="compositionally biased region" description="Basic and acidic residues" evidence="4">
    <location>
        <begin position="149"/>
        <end position="164"/>
    </location>
</feature>
<reference evidence="7" key="2">
    <citation type="submission" date="2025-09" db="UniProtKB">
        <authorList>
            <consortium name="Ensembl"/>
        </authorList>
    </citation>
    <scope>IDENTIFICATION</scope>
</reference>
<proteinExistence type="predicted"/>
<keyword evidence="1" id="KW-0479">Metal-binding</keyword>
<dbReference type="Gene3D" id="4.10.1130.20">
    <property type="match status" value="2"/>
</dbReference>
<dbReference type="PROSITE" id="PS51203">
    <property type="entry name" value="CS"/>
    <property type="match status" value="1"/>
</dbReference>
<dbReference type="InterPro" id="IPR007051">
    <property type="entry name" value="CHORD_dom"/>
</dbReference>
<gene>
    <name evidence="7" type="primary">ITGB1BP2</name>
</gene>
<evidence type="ECO:0000256" key="2">
    <source>
        <dbReference type="ARBA" id="ARBA00022737"/>
    </source>
</evidence>
<feature type="compositionally biased region" description="Acidic residues" evidence="4">
    <location>
        <begin position="387"/>
        <end position="408"/>
    </location>
</feature>
<dbReference type="OrthoDB" id="10261079at2759"/>
<dbReference type="PROSITE" id="PS51401">
    <property type="entry name" value="CHORD"/>
    <property type="match status" value="2"/>
</dbReference>
<dbReference type="PANTHER" id="PTHR46983">
    <property type="entry name" value="CYSTEINE AND HISTIDINE-RICH DOMAIN-CONTAINING PROTEIN 1"/>
    <property type="match status" value="1"/>
</dbReference>
<keyword evidence="3" id="KW-0862">Zinc</keyword>
<feature type="region of interest" description="Disordered" evidence="4">
    <location>
        <begin position="366"/>
        <end position="433"/>
    </location>
</feature>
<organism evidence="7 8">
    <name type="scientific">Anser cygnoides</name>
    <name type="common">Swan goose</name>
    <dbReference type="NCBI Taxonomy" id="8845"/>
    <lineage>
        <taxon>Eukaryota</taxon>
        <taxon>Metazoa</taxon>
        <taxon>Chordata</taxon>
        <taxon>Craniata</taxon>
        <taxon>Vertebrata</taxon>
        <taxon>Euteleostomi</taxon>
        <taxon>Archelosauria</taxon>
        <taxon>Archosauria</taxon>
        <taxon>Dinosauria</taxon>
        <taxon>Saurischia</taxon>
        <taxon>Theropoda</taxon>
        <taxon>Coelurosauria</taxon>
        <taxon>Aves</taxon>
        <taxon>Neognathae</taxon>
        <taxon>Galloanserae</taxon>
        <taxon>Anseriformes</taxon>
        <taxon>Anatidae</taxon>
        <taxon>Anserinae</taxon>
        <taxon>Anser</taxon>
    </lineage>
</organism>
<sequence>MASLCYNKGCGQRFDPEHNAEGKRAPAPRCSPGLGPQLPQRASPAPASRQLGGAAGRHGQDRPSWKAPNAFPSSDSCLYHPGVPIFHDALKGWSCCKKRTTDFSEFLSIKGCTKGFHCKEKPPEPLQEESSDKPKAKPVAEFIIQGPKSAEKMQRERPSSDEPRQLLPIKVSRSLEQALEKLSLSPNAKVPEGGCTGEVAVQVRAGTTCKNAACKAVYQGAESNAEVCTFHPGVPVFHEGMKYWSCCGVRTTDFSAFLEQPGCSTGRHCWTGKADKKAVSCRQDWHQTSSQVVVTIYAKNPLPALSSVKANRTVLEVHVIFEGNKIFQAELDLWGVIETEKSFVSMVPTKVEITLCKASPGPWARLEHPQSRACSQGEPEKAAASTEEPEEDSDDSLSWSEEDDEETEAPNSTALPRGFDASSGLAAQTQSSM</sequence>
<evidence type="ECO:0000259" key="5">
    <source>
        <dbReference type="PROSITE" id="PS51203"/>
    </source>
</evidence>
<reference evidence="7" key="1">
    <citation type="submission" date="2025-08" db="UniProtKB">
        <authorList>
            <consortium name="Ensembl"/>
        </authorList>
    </citation>
    <scope>IDENTIFICATION</scope>
</reference>
<dbReference type="InterPro" id="IPR007052">
    <property type="entry name" value="CS_dom"/>
</dbReference>
<feature type="region of interest" description="Disordered" evidence="4">
    <location>
        <begin position="145"/>
        <end position="164"/>
    </location>
</feature>
<feature type="domain" description="CS" evidence="5">
    <location>
        <begin position="278"/>
        <end position="367"/>
    </location>
</feature>
<feature type="domain" description="CHORD" evidence="6">
    <location>
        <begin position="5"/>
        <end position="117"/>
    </location>
</feature>
<evidence type="ECO:0000313" key="8">
    <source>
        <dbReference type="Proteomes" id="UP000694521"/>
    </source>
</evidence>
<feature type="compositionally biased region" description="Basic and acidic residues" evidence="4">
    <location>
        <begin position="14"/>
        <end position="24"/>
    </location>
</feature>
<name>A0A8B9D636_ANSCY</name>
<evidence type="ECO:0000256" key="3">
    <source>
        <dbReference type="ARBA" id="ARBA00022833"/>
    </source>
</evidence>
<dbReference type="AlphaFoldDB" id="A0A8B9D636"/>
<dbReference type="GO" id="GO:0046872">
    <property type="term" value="F:metal ion binding"/>
    <property type="evidence" value="ECO:0007669"/>
    <property type="project" value="UniProtKB-KW"/>
</dbReference>
<dbReference type="Gene3D" id="2.60.40.790">
    <property type="match status" value="1"/>
</dbReference>
<evidence type="ECO:0000259" key="6">
    <source>
        <dbReference type="PROSITE" id="PS51401"/>
    </source>
</evidence>
<accession>A0A8B9D636</accession>
<dbReference type="PANTHER" id="PTHR46983:SF2">
    <property type="entry name" value="INTEGRIN SUBUNIT BETA 1 BINDING PROTEIN 2"/>
    <property type="match status" value="1"/>
</dbReference>
<evidence type="ECO:0000313" key="7">
    <source>
        <dbReference type="Ensembl" id="ENSACDP00005002098.1"/>
    </source>
</evidence>
<dbReference type="Proteomes" id="UP000694521">
    <property type="component" value="Unplaced"/>
</dbReference>